<dbReference type="AlphaFoldDB" id="A0A239CGS2"/>
<dbReference type="Gene3D" id="1.25.10.10">
    <property type="entry name" value="Leucine-rich Repeat Variant"/>
    <property type="match status" value="1"/>
</dbReference>
<organism evidence="1 2">
    <name type="scientific">Humidesulfovibrio mexicanus</name>
    <dbReference type="NCBI Taxonomy" id="147047"/>
    <lineage>
        <taxon>Bacteria</taxon>
        <taxon>Pseudomonadati</taxon>
        <taxon>Thermodesulfobacteriota</taxon>
        <taxon>Desulfovibrionia</taxon>
        <taxon>Desulfovibrionales</taxon>
        <taxon>Desulfovibrionaceae</taxon>
        <taxon>Humidesulfovibrio</taxon>
    </lineage>
</organism>
<protein>
    <recommendedName>
        <fullName evidence="3">HEAT repeat-containing protein</fullName>
    </recommendedName>
</protein>
<keyword evidence="2" id="KW-1185">Reference proteome</keyword>
<evidence type="ECO:0008006" key="3">
    <source>
        <dbReference type="Google" id="ProtNLM"/>
    </source>
</evidence>
<dbReference type="InterPro" id="IPR011989">
    <property type="entry name" value="ARM-like"/>
</dbReference>
<dbReference type="Proteomes" id="UP000198324">
    <property type="component" value="Unassembled WGS sequence"/>
</dbReference>
<accession>A0A239CGS2</accession>
<proteinExistence type="predicted"/>
<name>A0A239CGS2_9BACT</name>
<evidence type="ECO:0000313" key="1">
    <source>
        <dbReference type="EMBL" id="SNS19300.1"/>
    </source>
</evidence>
<dbReference type="EMBL" id="FZOC01000008">
    <property type="protein sequence ID" value="SNS19300.1"/>
    <property type="molecule type" value="Genomic_DNA"/>
</dbReference>
<dbReference type="OrthoDB" id="9553336at2"/>
<gene>
    <name evidence="1" type="ORF">SAMN04488503_3118</name>
</gene>
<dbReference type="RefSeq" id="WP_089275308.1">
    <property type="nucleotide sequence ID" value="NZ_FZOC01000008.1"/>
</dbReference>
<evidence type="ECO:0000313" key="2">
    <source>
        <dbReference type="Proteomes" id="UP000198324"/>
    </source>
</evidence>
<sequence>MAASEPTRARHGCSDAEVAELVRDLDSLADGPRAAELLAACGERAVAPLRTFLMQGRPSGVFQPRQRAVETLAALGAKDVLMEYLTGEMAIPDPVDAYGEEAVVNTAARLLARWRDDKVYRVLLALLRRKATPGAIDAVGEFRRVEAIPVFIAALGDSISRTFAEEALRKAGAIALPALLEAALRPWPSAREETPTSRIRRRGVLRLLAELGPPPGAWEQFAPLLRSSDLEIAARASRLWLDSKDEGLRRAAVRRLASLFPKASCFLQFEMADWLRARP</sequence>
<reference evidence="1 2" key="1">
    <citation type="submission" date="2017-06" db="EMBL/GenBank/DDBJ databases">
        <authorList>
            <person name="Kim H.J."/>
            <person name="Triplett B.A."/>
        </authorList>
    </citation>
    <scope>NUCLEOTIDE SEQUENCE [LARGE SCALE GENOMIC DNA]</scope>
    <source>
        <strain evidence="1 2">DSM 13116</strain>
    </source>
</reference>